<evidence type="ECO:0000259" key="10">
    <source>
        <dbReference type="PROSITE" id="PS50893"/>
    </source>
</evidence>
<keyword evidence="14" id="KW-1185">Reference proteome</keyword>
<dbReference type="Gene3D" id="1.20.1560.10">
    <property type="entry name" value="ABC transporter type 1, transmembrane domain"/>
    <property type="match status" value="1"/>
</dbReference>
<dbReference type="InterPro" id="IPR027417">
    <property type="entry name" value="P-loop_NTPase"/>
</dbReference>
<evidence type="ECO:0000313" key="14">
    <source>
        <dbReference type="Proteomes" id="UP001139031"/>
    </source>
</evidence>
<feature type="transmembrane region" description="Helical" evidence="9">
    <location>
        <begin position="456"/>
        <end position="473"/>
    </location>
</feature>
<name>A0ABS7U659_9BACT</name>
<dbReference type="PROSITE" id="PS50990">
    <property type="entry name" value="PEPTIDASE_C39"/>
    <property type="match status" value="1"/>
</dbReference>
<feature type="transmembrane region" description="Helical" evidence="9">
    <location>
        <begin position="430"/>
        <end position="450"/>
    </location>
</feature>
<evidence type="ECO:0000256" key="2">
    <source>
        <dbReference type="ARBA" id="ARBA00022692"/>
    </source>
</evidence>
<keyword evidence="2 9" id="KW-0812">Transmembrane</keyword>
<evidence type="ECO:0000256" key="6">
    <source>
        <dbReference type="ARBA" id="ARBA00022989"/>
    </source>
</evidence>
<keyword evidence="6 9" id="KW-1133">Transmembrane helix</keyword>
<comment type="caution">
    <text evidence="13">The sequence shown here is derived from an EMBL/GenBank/DDBJ whole genome shotgun (WGS) entry which is preliminary data.</text>
</comment>
<organism evidence="13 14">
    <name type="scientific">Nannocystis pusilla</name>
    <dbReference type="NCBI Taxonomy" id="889268"/>
    <lineage>
        <taxon>Bacteria</taxon>
        <taxon>Pseudomonadati</taxon>
        <taxon>Myxococcota</taxon>
        <taxon>Polyangia</taxon>
        <taxon>Nannocystales</taxon>
        <taxon>Nannocystaceae</taxon>
        <taxon>Nannocystis</taxon>
    </lineage>
</organism>
<feature type="domain" description="Peptidase C39" evidence="12">
    <location>
        <begin position="18"/>
        <end position="144"/>
    </location>
</feature>
<sequence length="898" mass="96291">MSRSPRPRRRRLVAEVIQTSAMDCGPATLKCLLDSHGLSVSYGRLREACQTDVDGTSIDTIEEVAVQLGLEAEQVMCPPDNVFERSSGSLPAVAVVLSPGGLTHFVVLWSCIAGVVQVMDPAAGRRFVGREQLQRELFVHRMPVPAADLREWIGSDEFTGPLRVRARALAIARVGVDAWLARAAADPGFLALARVDAAVRLAASLVRAGALARGGEVERFVARLLEDSDGLVGDDLFAVLPEQFFTAAPGPDDDTALLRGAVLVRVRGVRSDAPALHRADLSPSTLSPDLVAALTEPQISPLRQLFALIRADGLSLPAVLLAGLVAAAAVVVAEALVLRSLLDVGERIGVGEQRLGAAAAILAFFVAVLALELPLALGLRRVGRRLSARLRVAFLTQIPRLGDRYLASRPISDMAERCHKGHVLRHLPDVAARLVRGGFELVFTALALIWLDPGGAPWIVLTAVLVLALPLALQPVMTERDLKVRSHGGALGRFYLDALLGLTAIRTHAAERSLLREHEGLLVEWSRAQRQLFRVQVIAVGLSAALGMLLAAVLWNTYVTRHPEPAGALLLLYWALSLPAIGDQVAAAAFEVPALRATALRLLEPLHIAPGAPEPVAVAAPWPGSGGVTCTFEQVSAVAGGHPILHELDLQIGAGEHVAIVGASGAGKSSLLGLLLGWHRPAGGRLRVDDKELDEPALAALRRVTAWVDPAVQLWNQSLLHNLHYGSDSQHHRLPQLLELADLGPVLERLPDGLQSRLGEGGGLVSGGEGQRVRLGRALLRDQPRLVLLDEPFRGLDRHARAALLARARDHWRASTLLCVTHDIDAALAFDRVLVIDGGRLVEEGAPKALSSRTDSKFAALLRAEAELRAEGWSDPRWRRLRMDGGRLHADPREEAPA</sequence>
<keyword evidence="4 13" id="KW-0067">ATP-binding</keyword>
<evidence type="ECO:0000256" key="5">
    <source>
        <dbReference type="ARBA" id="ARBA00022927"/>
    </source>
</evidence>
<dbReference type="InterPro" id="IPR039421">
    <property type="entry name" value="Type_1_exporter"/>
</dbReference>
<dbReference type="Gene3D" id="3.40.50.300">
    <property type="entry name" value="P-loop containing nucleotide triphosphate hydrolases"/>
    <property type="match status" value="1"/>
</dbReference>
<dbReference type="Proteomes" id="UP001139031">
    <property type="component" value="Unassembled WGS sequence"/>
</dbReference>
<keyword evidence="3" id="KW-0547">Nucleotide-binding</keyword>
<dbReference type="PROSITE" id="PS50929">
    <property type="entry name" value="ABC_TM1F"/>
    <property type="match status" value="1"/>
</dbReference>
<evidence type="ECO:0000256" key="9">
    <source>
        <dbReference type="SAM" id="Phobius"/>
    </source>
</evidence>
<gene>
    <name evidence="13" type="ORF">K7C98_41480</name>
</gene>
<evidence type="ECO:0000256" key="7">
    <source>
        <dbReference type="ARBA" id="ARBA00023136"/>
    </source>
</evidence>
<dbReference type="InterPro" id="IPR005074">
    <property type="entry name" value="Peptidase_C39"/>
</dbReference>
<dbReference type="GO" id="GO:0005524">
    <property type="term" value="F:ATP binding"/>
    <property type="evidence" value="ECO:0007669"/>
    <property type="project" value="UniProtKB-KW"/>
</dbReference>
<feature type="transmembrane region" description="Helical" evidence="9">
    <location>
        <begin position="357"/>
        <end position="379"/>
    </location>
</feature>
<dbReference type="SUPFAM" id="SSF52540">
    <property type="entry name" value="P-loop containing nucleoside triphosphate hydrolases"/>
    <property type="match status" value="1"/>
</dbReference>
<dbReference type="Gene3D" id="3.90.70.10">
    <property type="entry name" value="Cysteine proteinases"/>
    <property type="match status" value="1"/>
</dbReference>
<evidence type="ECO:0000256" key="8">
    <source>
        <dbReference type="ARBA" id="ARBA00043264"/>
    </source>
</evidence>
<keyword evidence="7 9" id="KW-0472">Membrane</keyword>
<dbReference type="InterPro" id="IPR036640">
    <property type="entry name" value="ABC1_TM_sf"/>
</dbReference>
<feature type="domain" description="ABC transporter" evidence="10">
    <location>
        <begin position="630"/>
        <end position="863"/>
    </location>
</feature>
<evidence type="ECO:0000256" key="3">
    <source>
        <dbReference type="ARBA" id="ARBA00022741"/>
    </source>
</evidence>
<dbReference type="EMBL" id="JAIRAU010000057">
    <property type="protein sequence ID" value="MBZ5715741.1"/>
    <property type="molecule type" value="Genomic_DNA"/>
</dbReference>
<feature type="transmembrane region" description="Helical" evidence="9">
    <location>
        <begin position="537"/>
        <end position="558"/>
    </location>
</feature>
<dbReference type="RefSeq" id="WP_224197474.1">
    <property type="nucleotide sequence ID" value="NZ_JAIRAU010000057.1"/>
</dbReference>
<protein>
    <submittedName>
        <fullName evidence="13">ATP-binding cassette domain-containing protein</fullName>
    </submittedName>
</protein>
<dbReference type="PANTHER" id="PTHR24221:SF654">
    <property type="entry name" value="ATP-BINDING CASSETTE SUB-FAMILY B MEMBER 6"/>
    <property type="match status" value="1"/>
</dbReference>
<dbReference type="PROSITE" id="PS50893">
    <property type="entry name" value="ABC_TRANSPORTER_2"/>
    <property type="match status" value="1"/>
</dbReference>
<keyword evidence="5" id="KW-0813">Transport</keyword>
<evidence type="ECO:0000313" key="13">
    <source>
        <dbReference type="EMBL" id="MBZ5715741.1"/>
    </source>
</evidence>
<proteinExistence type="predicted"/>
<dbReference type="Pfam" id="PF03412">
    <property type="entry name" value="Peptidase_C39"/>
    <property type="match status" value="1"/>
</dbReference>
<reference evidence="13" key="1">
    <citation type="submission" date="2021-08" db="EMBL/GenBank/DDBJ databases">
        <authorList>
            <person name="Stevens D.C."/>
        </authorList>
    </citation>
    <scope>NUCLEOTIDE SEQUENCE</scope>
    <source>
        <strain evidence="13">DSM 53165</strain>
    </source>
</reference>
<evidence type="ECO:0000256" key="4">
    <source>
        <dbReference type="ARBA" id="ARBA00022840"/>
    </source>
</evidence>
<feature type="transmembrane region" description="Helical" evidence="9">
    <location>
        <begin position="313"/>
        <end position="337"/>
    </location>
</feature>
<dbReference type="Pfam" id="PF00005">
    <property type="entry name" value="ABC_tran"/>
    <property type="match status" value="1"/>
</dbReference>
<dbReference type="SUPFAM" id="SSF90123">
    <property type="entry name" value="ABC transporter transmembrane region"/>
    <property type="match status" value="1"/>
</dbReference>
<dbReference type="SMART" id="SM00382">
    <property type="entry name" value="AAA"/>
    <property type="match status" value="1"/>
</dbReference>
<accession>A0ABS7U659</accession>
<dbReference type="InterPro" id="IPR011527">
    <property type="entry name" value="ABC1_TM_dom"/>
</dbReference>
<feature type="domain" description="ABC transmembrane type-1" evidence="11">
    <location>
        <begin position="318"/>
        <end position="555"/>
    </location>
</feature>
<dbReference type="InterPro" id="IPR003593">
    <property type="entry name" value="AAA+_ATPase"/>
</dbReference>
<keyword evidence="8" id="KW-0080">Bacteriocin transport</keyword>
<evidence type="ECO:0000259" key="11">
    <source>
        <dbReference type="PROSITE" id="PS50929"/>
    </source>
</evidence>
<dbReference type="PANTHER" id="PTHR24221">
    <property type="entry name" value="ATP-BINDING CASSETTE SUB-FAMILY B"/>
    <property type="match status" value="1"/>
</dbReference>
<dbReference type="InterPro" id="IPR003439">
    <property type="entry name" value="ABC_transporter-like_ATP-bd"/>
</dbReference>
<evidence type="ECO:0000259" key="12">
    <source>
        <dbReference type="PROSITE" id="PS50990"/>
    </source>
</evidence>
<evidence type="ECO:0000256" key="1">
    <source>
        <dbReference type="ARBA" id="ARBA00004651"/>
    </source>
</evidence>
<comment type="subcellular location">
    <subcellularLocation>
        <location evidence="1">Cell membrane</location>
        <topology evidence="1">Multi-pass membrane protein</topology>
    </subcellularLocation>
</comment>
<keyword evidence="5" id="KW-0653">Protein transport</keyword>